<evidence type="ECO:0000313" key="2">
    <source>
        <dbReference type="EMBL" id="VAY52523.1"/>
    </source>
</evidence>
<feature type="transmembrane region" description="Helical" evidence="1">
    <location>
        <begin position="131"/>
        <end position="157"/>
    </location>
</feature>
<keyword evidence="1" id="KW-0472">Membrane</keyword>
<sequence length="203" mass="23837">MSTKPSIPVNNCHFETWRLFDPYYLCCFCIPVTIHYFLLIIVIKNAKKANGFFLIFYYMGTSDCIYCLTIISSEFTHNTQLLPIFIFTCLVVLSYYGVFFNHLGNILLSVNRLSATCVWYNTYFDNSSIRAYFIFITMFSFICTLPGGLVMLIYYFMDWGTQAQYSKTGQLLKNYILEDDYKIQIFIEISECVKIFHLALYSF</sequence>
<reference evidence="2 3" key="1">
    <citation type="journal article" date="1998" name="Science">
        <title>Genome sequence of the nematode C. elegans: a platform for investigating biology.</title>
        <authorList>
            <consortium name="The C. elegans sequencing consortium"/>
            <person name="Sulson J.E."/>
            <person name="Waterston R."/>
        </authorList>
    </citation>
    <scope>NUCLEOTIDE SEQUENCE [LARGE SCALE GENOMIC DNA]</scope>
    <source>
        <strain evidence="2 3">Bristol N2</strain>
    </source>
</reference>
<accession>A0A3B1E8T2</accession>
<keyword evidence="1" id="KW-1133">Transmembrane helix</keyword>
<feature type="transmembrane region" description="Helical" evidence="1">
    <location>
        <begin position="84"/>
        <end position="110"/>
    </location>
</feature>
<dbReference type="WormBase" id="F20D6.15">
    <property type="protein sequence ID" value="CE52739"/>
    <property type="gene ID" value="WBGene00303421"/>
</dbReference>
<dbReference type="Proteomes" id="UP000001940">
    <property type="component" value="Chromosome V"/>
</dbReference>
<dbReference type="InParanoid" id="A0A3B1E8T2"/>
<dbReference type="SMR" id="A0A3B1E8T2"/>
<organism evidence="2 3">
    <name type="scientific">Caenorhabditis elegans</name>
    <dbReference type="NCBI Taxonomy" id="6239"/>
    <lineage>
        <taxon>Eukaryota</taxon>
        <taxon>Metazoa</taxon>
        <taxon>Ecdysozoa</taxon>
        <taxon>Nematoda</taxon>
        <taxon>Chromadorea</taxon>
        <taxon>Rhabditida</taxon>
        <taxon>Rhabditina</taxon>
        <taxon>Rhabditomorpha</taxon>
        <taxon>Rhabditoidea</taxon>
        <taxon>Rhabditidae</taxon>
        <taxon>Peloderinae</taxon>
        <taxon>Caenorhabditis</taxon>
    </lineage>
</organism>
<dbReference type="AlphaFoldDB" id="A0A3B1E8T2"/>
<dbReference type="EMBL" id="BX284605">
    <property type="protein sequence ID" value="VAY52523.1"/>
    <property type="molecule type" value="Genomic_DNA"/>
</dbReference>
<dbReference type="AGR" id="WB:WBGene00303421"/>
<gene>
    <name evidence="2" type="ORF">CELE_F20D6.15</name>
    <name evidence="2 4" type="ORF">F20D6.15</name>
</gene>
<keyword evidence="3" id="KW-1185">Reference proteome</keyword>
<protein>
    <submittedName>
        <fullName evidence="2">Uncharacterized protein</fullName>
    </submittedName>
</protein>
<dbReference type="PANTHER" id="PTHR38622:SF1">
    <property type="entry name" value="SERPENTINE RECEPTOR CLASS GAMMA"/>
    <property type="match status" value="1"/>
</dbReference>
<proteinExistence type="predicted"/>
<feature type="transmembrane region" description="Helical" evidence="1">
    <location>
        <begin position="55"/>
        <end position="72"/>
    </location>
</feature>
<evidence type="ECO:0000313" key="4">
    <source>
        <dbReference type="WormBase" id="F20D6.15"/>
    </source>
</evidence>
<evidence type="ECO:0000313" key="3">
    <source>
        <dbReference type="Proteomes" id="UP000001940"/>
    </source>
</evidence>
<feature type="transmembrane region" description="Helical" evidence="1">
    <location>
        <begin position="22"/>
        <end position="43"/>
    </location>
</feature>
<evidence type="ECO:0000256" key="1">
    <source>
        <dbReference type="SAM" id="Phobius"/>
    </source>
</evidence>
<name>A0A3B1E8T2_CAEEL</name>
<keyword evidence="1" id="KW-0812">Transmembrane</keyword>
<dbReference type="PANTHER" id="PTHR38622">
    <property type="entry name" value="PROTEIN CBG07046"/>
    <property type="match status" value="1"/>
</dbReference>